<dbReference type="InterPro" id="IPR016181">
    <property type="entry name" value="Acyl_CoA_acyltransferase"/>
</dbReference>
<evidence type="ECO:0000313" key="13">
    <source>
        <dbReference type="Proteomes" id="UP000295793"/>
    </source>
</evidence>
<evidence type="ECO:0000256" key="9">
    <source>
        <dbReference type="ARBA" id="ARBA00045724"/>
    </source>
</evidence>
<evidence type="ECO:0000256" key="1">
    <source>
        <dbReference type="ARBA" id="ARBA00005189"/>
    </source>
</evidence>
<dbReference type="InterPro" id="IPR002123">
    <property type="entry name" value="Plipid/glycerol_acylTrfase"/>
</dbReference>
<dbReference type="Pfam" id="PF19576">
    <property type="entry name" value="Acyltransf_2"/>
    <property type="match status" value="1"/>
</dbReference>
<evidence type="ECO:0000256" key="2">
    <source>
        <dbReference type="ARBA" id="ARBA00022516"/>
    </source>
</evidence>
<dbReference type="GO" id="GO:0043810">
    <property type="term" value="F:ornithine-acyl [acyl carrier protein] N-acyltransferase activity"/>
    <property type="evidence" value="ECO:0007669"/>
    <property type="project" value="UniProtKB-EC"/>
</dbReference>
<evidence type="ECO:0000256" key="3">
    <source>
        <dbReference type="ARBA" id="ARBA00022679"/>
    </source>
</evidence>
<keyword evidence="2" id="KW-0444">Lipid biosynthesis</keyword>
<keyword evidence="5" id="KW-0012">Acyltransferase</keyword>
<keyword evidence="4" id="KW-0443">Lipid metabolism</keyword>
<comment type="function">
    <text evidence="9">Catalyzes the first step in the biosynthesis of ornithine lipids, which are phosphorus-free membrane lipids. Catalyzes the 3-hydroxyacyl-acyl carrier protein-dependent acylation of ornithine to form lyso-ornithine lipid (LOL).</text>
</comment>
<dbReference type="Gene3D" id="3.40.630.30">
    <property type="match status" value="1"/>
</dbReference>
<evidence type="ECO:0000313" key="12">
    <source>
        <dbReference type="EMBL" id="TCS41383.1"/>
    </source>
</evidence>
<dbReference type="GO" id="GO:0006629">
    <property type="term" value="P:lipid metabolic process"/>
    <property type="evidence" value="ECO:0007669"/>
    <property type="project" value="UniProtKB-KW"/>
</dbReference>
<keyword evidence="3" id="KW-0808">Transferase</keyword>
<dbReference type="EC" id="2.3.2.30" evidence="7"/>
<comment type="catalytic activity">
    <reaction evidence="10">
        <text>a (3R)-hydroxyacyl-[ACP] + L-ornithine = a lyso-ornithine lipid + holo-[ACP] + H(+)</text>
        <dbReference type="Rhea" id="RHEA:20633"/>
        <dbReference type="Rhea" id="RHEA-COMP:9685"/>
        <dbReference type="Rhea" id="RHEA-COMP:9945"/>
        <dbReference type="ChEBI" id="CHEBI:15378"/>
        <dbReference type="ChEBI" id="CHEBI:46911"/>
        <dbReference type="ChEBI" id="CHEBI:64479"/>
        <dbReference type="ChEBI" id="CHEBI:78827"/>
        <dbReference type="ChEBI" id="CHEBI:138482"/>
        <dbReference type="EC" id="2.3.2.30"/>
    </reaction>
    <physiologicalReaction direction="left-to-right" evidence="10">
        <dbReference type="Rhea" id="RHEA:20634"/>
    </physiologicalReaction>
</comment>
<evidence type="ECO:0000256" key="5">
    <source>
        <dbReference type="ARBA" id="ARBA00023315"/>
    </source>
</evidence>
<keyword evidence="13" id="KW-1185">Reference proteome</keyword>
<proteinExistence type="inferred from homology"/>
<feature type="domain" description="Phospholipid/glycerol acyltransferase" evidence="11">
    <location>
        <begin position="76"/>
        <end position="198"/>
    </location>
</feature>
<dbReference type="SUPFAM" id="SSF69593">
    <property type="entry name" value="Glycerol-3-phosphate (1)-acyltransferase"/>
    <property type="match status" value="1"/>
</dbReference>
<evidence type="ECO:0000259" key="11">
    <source>
        <dbReference type="SMART" id="SM00563"/>
    </source>
</evidence>
<dbReference type="InterPro" id="IPR052351">
    <property type="entry name" value="Ornithine_N-alpha-AT"/>
</dbReference>
<comment type="pathway">
    <text evidence="1">Lipid metabolism.</text>
</comment>
<gene>
    <name evidence="12" type="ORF">BCF53_106114</name>
</gene>
<accession>A0A4R3I6R9</accession>
<organism evidence="12 13">
    <name type="scientific">Reinekea marinisedimentorum</name>
    <dbReference type="NCBI Taxonomy" id="230495"/>
    <lineage>
        <taxon>Bacteria</taxon>
        <taxon>Pseudomonadati</taxon>
        <taxon>Pseudomonadota</taxon>
        <taxon>Gammaproteobacteria</taxon>
        <taxon>Oceanospirillales</taxon>
        <taxon>Saccharospirillaceae</taxon>
        <taxon>Reinekea</taxon>
    </lineage>
</organism>
<dbReference type="Proteomes" id="UP000295793">
    <property type="component" value="Unassembled WGS sequence"/>
</dbReference>
<reference evidence="12 13" key="1">
    <citation type="submission" date="2019-03" db="EMBL/GenBank/DDBJ databases">
        <title>Genomic Encyclopedia of Archaeal and Bacterial Type Strains, Phase II (KMG-II): from individual species to whole genera.</title>
        <authorList>
            <person name="Goeker M."/>
        </authorList>
    </citation>
    <scope>NUCLEOTIDE SEQUENCE [LARGE SCALE GENOMIC DNA]</scope>
    <source>
        <strain evidence="12 13">DSM 15388</strain>
    </source>
</reference>
<evidence type="ECO:0000256" key="10">
    <source>
        <dbReference type="ARBA" id="ARBA00047785"/>
    </source>
</evidence>
<sequence length="597" mass="66823">MTSPASNPFKLPIQPTWLANTAEAMLGLKPLAQAYEARPEQGSVEGFLDYTLSALGCTVRLDGKALEEVIPESGPVIVVANHPFGGIEGVALTRALLAVRPDTKVLTNQLLSLIPELKETFLGVDVLGKKTAHKNTAGVRAAHNHLQQGNLLLVFPAGQVSSRSWNNLQVQDREWNSMVGRLAQKHEATCIPVYVHGQNPEYFQLAGLVHKRLRTALLPRQLSNKAGRAIRMTVGEAITRRDYAQLESSKTVTDLLRMSTYLLANTAGNTAKPPLQKLEQSNRYPLQEITRELAGLAPYKLLTKGSFDVYCAPYEKLNKVFDLICIAREQTFRAVGEGTGNDMDTDQYDPYYEHLFIWDTEQNAIVGGYRIGRTDRIVEQQGVNGLYSRSLYKYDERFLNDVGSALEMGRSFITEHYQRHPAALDSLWRGIGHYVVKHPHYKTLFGCVSISSAHSKMARAFISDAMMESFQAEQKFLENVKPIVPLRVRGKVWTGTMLASIKDISVFNKLVGQCDPGKTIPVLLRHYLALNGRFVGFSVNRGFNDSLDGLIMVDLTSMPDRYLKRYLGKEGATSFLEYWKDYDQSLPSEHRSSKSTY</sequence>
<dbReference type="OrthoDB" id="1113830at2"/>
<dbReference type="PANTHER" id="PTHR37323:SF1">
    <property type="entry name" value="L-ORNITHINE N(ALPHA)-ACYLTRANSFERASE"/>
    <property type="match status" value="1"/>
</dbReference>
<dbReference type="SUPFAM" id="SSF55729">
    <property type="entry name" value="Acyl-CoA N-acyltransferases (Nat)"/>
    <property type="match status" value="1"/>
</dbReference>
<dbReference type="InterPro" id="IPR045746">
    <property type="entry name" value="ACT14924-like_Acyltransf_dom"/>
</dbReference>
<dbReference type="EMBL" id="SLZR01000006">
    <property type="protein sequence ID" value="TCS41383.1"/>
    <property type="molecule type" value="Genomic_DNA"/>
</dbReference>
<evidence type="ECO:0000256" key="7">
    <source>
        <dbReference type="ARBA" id="ARBA00039058"/>
    </source>
</evidence>
<dbReference type="CDD" id="cd07986">
    <property type="entry name" value="LPLAT_ACT14924-like"/>
    <property type="match status" value="1"/>
</dbReference>
<name>A0A4R3I6R9_9GAMM</name>
<protein>
    <recommendedName>
        <fullName evidence="8">L-ornithine N(alpha)-acyltransferase</fullName>
        <ecNumber evidence="7">2.3.2.30</ecNumber>
    </recommendedName>
</protein>
<evidence type="ECO:0000256" key="4">
    <source>
        <dbReference type="ARBA" id="ARBA00023098"/>
    </source>
</evidence>
<dbReference type="RefSeq" id="WP_132701356.1">
    <property type="nucleotide sequence ID" value="NZ_SLZR01000006.1"/>
</dbReference>
<dbReference type="Pfam" id="PF13444">
    <property type="entry name" value="Acetyltransf_5"/>
    <property type="match status" value="1"/>
</dbReference>
<dbReference type="AlphaFoldDB" id="A0A4R3I6R9"/>
<dbReference type="SMART" id="SM00563">
    <property type="entry name" value="PlsC"/>
    <property type="match status" value="1"/>
</dbReference>
<dbReference type="PANTHER" id="PTHR37323">
    <property type="entry name" value="GCN5-RELATED N-ACETYLTRANSFERASE"/>
    <property type="match status" value="1"/>
</dbReference>
<comment type="similarity">
    <text evidence="6">Belongs to the acetyltransferase family. OlsB subfamily.</text>
</comment>
<evidence type="ECO:0000256" key="6">
    <source>
        <dbReference type="ARBA" id="ARBA00038095"/>
    </source>
</evidence>
<comment type="caution">
    <text evidence="12">The sequence shown here is derived from an EMBL/GenBank/DDBJ whole genome shotgun (WGS) entry which is preliminary data.</text>
</comment>
<evidence type="ECO:0000256" key="8">
    <source>
        <dbReference type="ARBA" id="ARBA00039866"/>
    </source>
</evidence>